<dbReference type="EMBL" id="UYWY01019939">
    <property type="protein sequence ID" value="VDM39875.1"/>
    <property type="molecule type" value="Genomic_DNA"/>
</dbReference>
<protein>
    <submittedName>
        <fullName evidence="2 4">Uncharacterized protein</fullName>
    </submittedName>
</protein>
<evidence type="ECO:0000313" key="4">
    <source>
        <dbReference type="WBParaSite" id="TCNE_0000855401-mRNA-1"/>
    </source>
</evidence>
<name>A0A183UJ84_TOXCA</name>
<feature type="transmembrane region" description="Helical" evidence="1">
    <location>
        <begin position="17"/>
        <end position="38"/>
    </location>
</feature>
<reference evidence="4" key="1">
    <citation type="submission" date="2016-06" db="UniProtKB">
        <authorList>
            <consortium name="WormBaseParasite"/>
        </authorList>
    </citation>
    <scope>IDENTIFICATION</scope>
</reference>
<keyword evidence="1" id="KW-1133">Transmembrane helix</keyword>
<reference evidence="2 3" key="2">
    <citation type="submission" date="2018-11" db="EMBL/GenBank/DDBJ databases">
        <authorList>
            <consortium name="Pathogen Informatics"/>
        </authorList>
    </citation>
    <scope>NUCLEOTIDE SEQUENCE [LARGE SCALE GENOMIC DNA]</scope>
</reference>
<organism evidence="3 4">
    <name type="scientific">Toxocara canis</name>
    <name type="common">Canine roundworm</name>
    <dbReference type="NCBI Taxonomy" id="6265"/>
    <lineage>
        <taxon>Eukaryota</taxon>
        <taxon>Metazoa</taxon>
        <taxon>Ecdysozoa</taxon>
        <taxon>Nematoda</taxon>
        <taxon>Chromadorea</taxon>
        <taxon>Rhabditida</taxon>
        <taxon>Spirurina</taxon>
        <taxon>Ascaridomorpha</taxon>
        <taxon>Ascaridoidea</taxon>
        <taxon>Toxocaridae</taxon>
        <taxon>Toxocara</taxon>
    </lineage>
</organism>
<dbReference type="WBParaSite" id="TCNE_0000855401-mRNA-1">
    <property type="protein sequence ID" value="TCNE_0000855401-mRNA-1"/>
    <property type="gene ID" value="TCNE_0000855401"/>
</dbReference>
<evidence type="ECO:0000313" key="3">
    <source>
        <dbReference type="Proteomes" id="UP000050794"/>
    </source>
</evidence>
<proteinExistence type="predicted"/>
<accession>A0A183UJ84</accession>
<sequence>MDAQHEEDDYEFNYYKIYLKFAAYTMAALYLFSGIRKVSFRLDEWNAPKYCIFCLISQSDFMCYIVSCFATFAVNVQLVLEEGSFDFSAWRECVLATALLVANIYCFLLSMVVIQMVYIQHLMIVEQQVTTPLRRSMQFQVAGDNVGGPWQRFTALLTRPRRDREDEDVAELRRREDLPLV</sequence>
<feature type="transmembrane region" description="Helical" evidence="1">
    <location>
        <begin position="94"/>
        <end position="118"/>
    </location>
</feature>
<keyword evidence="1" id="KW-0812">Transmembrane</keyword>
<evidence type="ECO:0000313" key="2">
    <source>
        <dbReference type="EMBL" id="VDM39875.1"/>
    </source>
</evidence>
<gene>
    <name evidence="2" type="ORF">TCNE_LOCUS8554</name>
</gene>
<keyword evidence="3" id="KW-1185">Reference proteome</keyword>
<dbReference type="Proteomes" id="UP000050794">
    <property type="component" value="Unassembled WGS sequence"/>
</dbReference>
<dbReference type="AlphaFoldDB" id="A0A183UJ84"/>
<keyword evidence="1" id="KW-0472">Membrane</keyword>
<feature type="transmembrane region" description="Helical" evidence="1">
    <location>
        <begin position="50"/>
        <end position="74"/>
    </location>
</feature>
<evidence type="ECO:0000256" key="1">
    <source>
        <dbReference type="SAM" id="Phobius"/>
    </source>
</evidence>